<name>A0A372ZLG7_9ACTN</name>
<evidence type="ECO:0000256" key="1">
    <source>
        <dbReference type="ARBA" id="ARBA00001946"/>
    </source>
</evidence>
<dbReference type="GO" id="GO:0046872">
    <property type="term" value="F:metal ion binding"/>
    <property type="evidence" value="ECO:0007669"/>
    <property type="project" value="UniProtKB-KW"/>
</dbReference>
<evidence type="ECO:0000313" key="6">
    <source>
        <dbReference type="Proteomes" id="UP000263377"/>
    </source>
</evidence>
<comment type="similarity">
    <text evidence="2">Belongs to the HAD-like hydrolase superfamily. CbbY/CbbZ/Gph/YieH family.</text>
</comment>
<dbReference type="SFLD" id="SFLDG01135">
    <property type="entry name" value="C1.5.6:_HAD__Beta-PGM__Phospha"/>
    <property type="match status" value="1"/>
</dbReference>
<accession>A0A372ZLG7</accession>
<evidence type="ECO:0000256" key="3">
    <source>
        <dbReference type="ARBA" id="ARBA00022723"/>
    </source>
</evidence>
<proteinExistence type="inferred from homology"/>
<evidence type="ECO:0000256" key="2">
    <source>
        <dbReference type="ARBA" id="ARBA00006171"/>
    </source>
</evidence>
<dbReference type="RefSeq" id="WP_049653676.1">
    <property type="nucleotide sequence ID" value="NZ_QVIG01000001.1"/>
</dbReference>
<dbReference type="InterPro" id="IPR023198">
    <property type="entry name" value="PGP-like_dom2"/>
</dbReference>
<dbReference type="Pfam" id="PF00702">
    <property type="entry name" value="Hydrolase"/>
    <property type="match status" value="1"/>
</dbReference>
<evidence type="ECO:0000256" key="4">
    <source>
        <dbReference type="ARBA" id="ARBA00022842"/>
    </source>
</evidence>
<dbReference type="EMBL" id="QVIG01000001">
    <property type="protein sequence ID" value="RGD56713.1"/>
    <property type="molecule type" value="Genomic_DNA"/>
</dbReference>
<comment type="cofactor">
    <cofactor evidence="1">
        <name>Mg(2+)</name>
        <dbReference type="ChEBI" id="CHEBI:18420"/>
    </cofactor>
</comment>
<keyword evidence="6" id="KW-1185">Reference proteome</keyword>
<dbReference type="InterPro" id="IPR036412">
    <property type="entry name" value="HAD-like_sf"/>
</dbReference>
<gene>
    <name evidence="5" type="ORF">DR950_01915</name>
</gene>
<dbReference type="SUPFAM" id="SSF56784">
    <property type="entry name" value="HAD-like"/>
    <property type="match status" value="1"/>
</dbReference>
<dbReference type="PRINTS" id="PR00413">
    <property type="entry name" value="HADHALOGNASE"/>
</dbReference>
<dbReference type="GO" id="GO:0003824">
    <property type="term" value="F:catalytic activity"/>
    <property type="evidence" value="ECO:0007669"/>
    <property type="project" value="UniProtKB-ARBA"/>
</dbReference>
<protein>
    <submittedName>
        <fullName evidence="5">HAD family phosphatase</fullName>
    </submittedName>
</protein>
<sequence>MSLPVELVVFDCDGVLLDSERLAVRVDERVVAEVGWPLSQEEIVERFLGRSHAFMTAEIEAHASVPLEPGWDKRFQHLYDEVFAAELAPVEGVVAALAALERAGVADCVASSSSHARLRSTLGRTGLLPRFAGRVFSSEDVERGKPAPDLFLHAAATMGVEPAACLVVEDSKYGVAAARAAGMRSLGFHGGLTPEAWLAGPGTRTFADMRELPALVAGAASLPLP</sequence>
<dbReference type="PANTHER" id="PTHR46193">
    <property type="entry name" value="6-PHOSPHOGLUCONATE PHOSPHATASE"/>
    <property type="match status" value="1"/>
</dbReference>
<dbReference type="InterPro" id="IPR006439">
    <property type="entry name" value="HAD-SF_hydro_IA"/>
</dbReference>
<dbReference type="Gene3D" id="1.10.150.240">
    <property type="entry name" value="Putative phosphatase, domain 2"/>
    <property type="match status" value="1"/>
</dbReference>
<dbReference type="Gene3D" id="3.40.50.1000">
    <property type="entry name" value="HAD superfamily/HAD-like"/>
    <property type="match status" value="1"/>
</dbReference>
<dbReference type="PANTHER" id="PTHR46193:SF10">
    <property type="entry name" value="6-PHOSPHOGLUCONATE PHOSPHATASE"/>
    <property type="match status" value="1"/>
</dbReference>
<dbReference type="Proteomes" id="UP000263377">
    <property type="component" value="Unassembled WGS sequence"/>
</dbReference>
<dbReference type="InterPro" id="IPR023214">
    <property type="entry name" value="HAD_sf"/>
</dbReference>
<comment type="caution">
    <text evidence="5">The sequence shown here is derived from an EMBL/GenBank/DDBJ whole genome shotgun (WGS) entry which is preliminary data.</text>
</comment>
<dbReference type="InterPro" id="IPR051600">
    <property type="entry name" value="Beta-PGM-like"/>
</dbReference>
<keyword evidence="3" id="KW-0479">Metal-binding</keyword>
<keyword evidence="4" id="KW-0460">Magnesium</keyword>
<reference evidence="5 6" key="1">
    <citation type="submission" date="2018-08" db="EMBL/GenBank/DDBJ databases">
        <title>Diversity &amp; Physiological Properties of Lignin-Decomposing Actinobacteria from Soil.</title>
        <authorList>
            <person name="Roh S.G."/>
            <person name="Kim S.B."/>
        </authorList>
    </citation>
    <scope>NUCLEOTIDE SEQUENCE [LARGE SCALE GENOMIC DNA]</scope>
    <source>
        <strain evidence="5 6">MMS17-GH009</strain>
    </source>
</reference>
<dbReference type="NCBIfam" id="TIGR01509">
    <property type="entry name" value="HAD-SF-IA-v3"/>
    <property type="match status" value="1"/>
</dbReference>
<organism evidence="5 6">
    <name type="scientific">Kitasatospora xanthocidica</name>
    <dbReference type="NCBI Taxonomy" id="83382"/>
    <lineage>
        <taxon>Bacteria</taxon>
        <taxon>Bacillati</taxon>
        <taxon>Actinomycetota</taxon>
        <taxon>Actinomycetes</taxon>
        <taxon>Kitasatosporales</taxon>
        <taxon>Streptomycetaceae</taxon>
        <taxon>Kitasatospora</taxon>
    </lineage>
</organism>
<dbReference type="SFLD" id="SFLDS00003">
    <property type="entry name" value="Haloacid_Dehalogenase"/>
    <property type="match status" value="1"/>
</dbReference>
<dbReference type="CDD" id="cd07526">
    <property type="entry name" value="HAD_BPGM_like"/>
    <property type="match status" value="1"/>
</dbReference>
<evidence type="ECO:0000313" key="5">
    <source>
        <dbReference type="EMBL" id="RGD56713.1"/>
    </source>
</evidence>
<dbReference type="SFLD" id="SFLDG01129">
    <property type="entry name" value="C1.5:_HAD__Beta-PGM__Phosphata"/>
    <property type="match status" value="1"/>
</dbReference>
<dbReference type="AlphaFoldDB" id="A0A372ZLG7"/>